<dbReference type="Proteomes" id="UP000825729">
    <property type="component" value="Unassembled WGS sequence"/>
</dbReference>
<evidence type="ECO:0000313" key="2">
    <source>
        <dbReference type="EMBL" id="KAG9444591.1"/>
    </source>
</evidence>
<organism evidence="2 3">
    <name type="scientific">Aristolochia fimbriata</name>
    <name type="common">White veined hardy Dutchman's pipe vine</name>
    <dbReference type="NCBI Taxonomy" id="158543"/>
    <lineage>
        <taxon>Eukaryota</taxon>
        <taxon>Viridiplantae</taxon>
        <taxon>Streptophyta</taxon>
        <taxon>Embryophyta</taxon>
        <taxon>Tracheophyta</taxon>
        <taxon>Spermatophyta</taxon>
        <taxon>Magnoliopsida</taxon>
        <taxon>Magnoliidae</taxon>
        <taxon>Piperales</taxon>
        <taxon>Aristolochiaceae</taxon>
        <taxon>Aristolochia</taxon>
    </lineage>
</organism>
<keyword evidence="3" id="KW-1185">Reference proteome</keyword>
<feature type="region of interest" description="Disordered" evidence="1">
    <location>
        <begin position="1"/>
        <end position="76"/>
    </location>
</feature>
<gene>
    <name evidence="2" type="ORF">H6P81_015931</name>
</gene>
<feature type="compositionally biased region" description="Basic residues" evidence="1">
    <location>
        <begin position="42"/>
        <end position="71"/>
    </location>
</feature>
<evidence type="ECO:0000313" key="3">
    <source>
        <dbReference type="Proteomes" id="UP000825729"/>
    </source>
</evidence>
<sequence length="151" mass="16909">MKSELEIGRSPSLDGRSNGASSIQMKGVVPPSQEKKIPKGVLKQKKKGVMGTQWKKKNSFWTKNRGKMSKRSQKEGCRVRAIIGATAPGNGQKFKIKDINAQQLNGHESQQLGNVKWRDRAKELALPYTETAWTRQRAAKYRKRSSRSGGN</sequence>
<evidence type="ECO:0000256" key="1">
    <source>
        <dbReference type="SAM" id="MobiDB-lite"/>
    </source>
</evidence>
<evidence type="ECO:0008006" key="4">
    <source>
        <dbReference type="Google" id="ProtNLM"/>
    </source>
</evidence>
<protein>
    <recommendedName>
        <fullName evidence="4">HNH homing endonuclease</fullName>
    </recommendedName>
</protein>
<accession>A0AAV7E857</accession>
<reference evidence="2 3" key="1">
    <citation type="submission" date="2021-07" db="EMBL/GenBank/DDBJ databases">
        <title>The Aristolochia fimbriata genome: insights into angiosperm evolution, floral development and chemical biosynthesis.</title>
        <authorList>
            <person name="Jiao Y."/>
        </authorList>
    </citation>
    <scope>NUCLEOTIDE SEQUENCE [LARGE SCALE GENOMIC DNA]</scope>
    <source>
        <strain evidence="2">IBCAS-2021</strain>
        <tissue evidence="2">Leaf</tissue>
    </source>
</reference>
<proteinExistence type="predicted"/>
<dbReference type="AlphaFoldDB" id="A0AAV7E857"/>
<name>A0AAV7E857_ARIFI</name>
<comment type="caution">
    <text evidence="2">The sequence shown here is derived from an EMBL/GenBank/DDBJ whole genome shotgun (WGS) entry which is preliminary data.</text>
</comment>
<dbReference type="EMBL" id="JAINDJ010000006">
    <property type="protein sequence ID" value="KAG9444591.1"/>
    <property type="molecule type" value="Genomic_DNA"/>
</dbReference>